<sequence>MKTIASSAISRRALLVAGAALPTTASAFARMATEQPAQVPPPIAVGPTVRSGPEPETNLIPLKPGERLPEQYRLIDPVTGEQKGYAVLPAEERAKGFVRPVRRTYTHLTCGKNTSMALAIAETFARAPKIYRTTFCSTCKTHLPVSEFVWLGTQEPVGS</sequence>
<evidence type="ECO:0000313" key="2">
    <source>
        <dbReference type="EMBL" id="PVM93739.1"/>
    </source>
</evidence>
<accession>A0A2T9KCW5</accession>
<evidence type="ECO:0000313" key="3">
    <source>
        <dbReference type="Proteomes" id="UP000245073"/>
    </source>
</evidence>
<evidence type="ECO:0000256" key="1">
    <source>
        <dbReference type="SAM" id="SignalP"/>
    </source>
</evidence>
<dbReference type="AlphaFoldDB" id="A0A2T9KCW5"/>
<keyword evidence="1" id="KW-0732">Signal</keyword>
<dbReference type="EMBL" id="QDKQ01000014">
    <property type="protein sequence ID" value="PVM93739.1"/>
    <property type="molecule type" value="Genomic_DNA"/>
</dbReference>
<dbReference type="InterPro" id="IPR006311">
    <property type="entry name" value="TAT_signal"/>
</dbReference>
<dbReference type="RefSeq" id="WP_109099327.1">
    <property type="nucleotide sequence ID" value="NZ_QDKQ01000014.1"/>
</dbReference>
<keyword evidence="3" id="KW-1185">Reference proteome</keyword>
<name>A0A2T9KCW5_9CAUL</name>
<feature type="chain" id="PRO_5015767747" evidence="1">
    <location>
        <begin position="30"/>
        <end position="159"/>
    </location>
</feature>
<comment type="caution">
    <text evidence="2">The sequence shown here is derived from an EMBL/GenBank/DDBJ whole genome shotgun (WGS) entry which is preliminary data.</text>
</comment>
<organism evidence="2 3">
    <name type="scientific">Caulobacter endophyticus</name>
    <dbReference type="NCBI Taxonomy" id="2172652"/>
    <lineage>
        <taxon>Bacteria</taxon>
        <taxon>Pseudomonadati</taxon>
        <taxon>Pseudomonadota</taxon>
        <taxon>Alphaproteobacteria</taxon>
        <taxon>Caulobacterales</taxon>
        <taxon>Caulobacteraceae</taxon>
        <taxon>Caulobacter</taxon>
    </lineage>
</organism>
<dbReference type="OrthoDB" id="8481606at2"/>
<dbReference type="PROSITE" id="PS51318">
    <property type="entry name" value="TAT"/>
    <property type="match status" value="1"/>
</dbReference>
<gene>
    <name evidence="2" type="ORF">DDF67_02160</name>
</gene>
<proteinExistence type="predicted"/>
<reference evidence="2 3" key="1">
    <citation type="submission" date="2018-04" db="EMBL/GenBank/DDBJ databases">
        <title>The genome sequence of Caulobacter sp. 744.</title>
        <authorList>
            <person name="Gao J."/>
            <person name="Sun J."/>
        </authorList>
    </citation>
    <scope>NUCLEOTIDE SEQUENCE [LARGE SCALE GENOMIC DNA]</scope>
    <source>
        <strain evidence="2 3">774</strain>
    </source>
</reference>
<feature type="signal peptide" evidence="1">
    <location>
        <begin position="1"/>
        <end position="29"/>
    </location>
</feature>
<dbReference type="Proteomes" id="UP000245073">
    <property type="component" value="Unassembled WGS sequence"/>
</dbReference>
<protein>
    <submittedName>
        <fullName evidence="2">Uncharacterized protein</fullName>
    </submittedName>
</protein>